<dbReference type="InterPro" id="IPR043099">
    <property type="entry name" value="CypI_dom_I"/>
</dbReference>
<feature type="signal peptide" evidence="2">
    <location>
        <begin position="1"/>
        <end position="23"/>
    </location>
</feature>
<dbReference type="EMBL" id="CP017813">
    <property type="protein sequence ID" value="APJ38303.1"/>
    <property type="molecule type" value="Genomic_DNA"/>
</dbReference>
<dbReference type="Gene3D" id="3.40.190.180">
    <property type="entry name" value="Cypl, domain I"/>
    <property type="match status" value="1"/>
</dbReference>
<dbReference type="InterPro" id="IPR043100">
    <property type="entry name" value="CypI_dom_II"/>
</dbReference>
<evidence type="ECO:0000256" key="2">
    <source>
        <dbReference type="SAM" id="SignalP"/>
    </source>
</evidence>
<reference evidence="4" key="1">
    <citation type="submission" date="2016-10" db="EMBL/GenBank/DDBJ databases">
        <authorList>
            <person name="Beylefeld A."/>
            <person name="Abolnik C."/>
        </authorList>
    </citation>
    <scope>NUCLEOTIDE SEQUENCE [LARGE SCALE GENOMIC DNA]</scope>
    <source>
        <strain evidence="4">B359_6</strain>
    </source>
</reference>
<dbReference type="KEGG" id="mpul:BLA55_01260"/>
<gene>
    <name evidence="3" type="ORF">BLA55_01260</name>
</gene>
<keyword evidence="2" id="KW-0732">Signal</keyword>
<sequence>MKKYKLALSVAATSLLTVVPAISGACVGKTEKTPKTPGTGTGDTQKDNGKVETPKKDFKIILNSDAQYAGEEAKVALIKKLESKLPSYKFTIEFTDDYTTALDEVIKGAAHLAFPSVGALMSNEKHNEVNPYLQTLARSFNNDSTAAVYVDGTLENDPLRKLGASETEEFNATPYANWDPNNWDKINYIYKNFYDSAKKVNYQRGAIWISGTDEVRANIIKAWNDKDWATFKSFGVIHGSSDSGSKFILPQNLLKLHFNKEDNKFTTLSEEILNNANLFVEGKIAHLHKDASKHIVFDNQGSYSWTKSKEENLSKYTPRDGEKLEILTLTNPIPYNLGVFNKDLPKEVIETISDTFIELANADQDPTGKSQGFVGYEKINDLSSVISMYENGTK</sequence>
<dbReference type="RefSeq" id="WP_073372307.1">
    <property type="nucleotide sequence ID" value="NZ_CP017813.1"/>
</dbReference>
<dbReference type="AlphaFoldDB" id="A0A1L4FRR1"/>
<evidence type="ECO:0008006" key="5">
    <source>
        <dbReference type="Google" id="ProtNLM"/>
    </source>
</evidence>
<evidence type="ECO:0000313" key="3">
    <source>
        <dbReference type="EMBL" id="APJ38303.1"/>
    </source>
</evidence>
<organism evidence="3 4">
    <name type="scientific">Mycoplasmopsis pullorum</name>
    <dbReference type="NCBI Taxonomy" id="48003"/>
    <lineage>
        <taxon>Bacteria</taxon>
        <taxon>Bacillati</taxon>
        <taxon>Mycoplasmatota</taxon>
        <taxon>Mycoplasmoidales</taxon>
        <taxon>Metamycoplasmataceae</taxon>
        <taxon>Mycoplasmopsis</taxon>
    </lineage>
</organism>
<dbReference type="STRING" id="48003.BLA55_01260"/>
<dbReference type="NCBIfam" id="NF045838">
    <property type="entry name" value="MG289_thiam_LP"/>
    <property type="match status" value="1"/>
</dbReference>
<proteinExistence type="predicted"/>
<dbReference type="InterPro" id="IPR010592">
    <property type="entry name" value="CypI"/>
</dbReference>
<keyword evidence="4" id="KW-1185">Reference proteome</keyword>
<accession>A0A1L4FRR1</accession>
<dbReference type="PROSITE" id="PS51257">
    <property type="entry name" value="PROKAR_LIPOPROTEIN"/>
    <property type="match status" value="1"/>
</dbReference>
<dbReference type="Pfam" id="PF06646">
    <property type="entry name" value="CypI"/>
    <property type="match status" value="1"/>
</dbReference>
<name>A0A1L4FRR1_9BACT</name>
<dbReference type="Proteomes" id="UP000184322">
    <property type="component" value="Chromosome"/>
</dbReference>
<evidence type="ECO:0000313" key="4">
    <source>
        <dbReference type="Proteomes" id="UP000184322"/>
    </source>
</evidence>
<dbReference type="OrthoDB" id="401239at2"/>
<feature type="region of interest" description="Disordered" evidence="1">
    <location>
        <begin position="29"/>
        <end position="51"/>
    </location>
</feature>
<evidence type="ECO:0000256" key="1">
    <source>
        <dbReference type="SAM" id="MobiDB-lite"/>
    </source>
</evidence>
<protein>
    <recommendedName>
        <fullName evidence="5">High affinity transport system protein</fullName>
    </recommendedName>
</protein>
<dbReference type="Gene3D" id="3.40.190.190">
    <property type="entry name" value="CypI, domain 2"/>
    <property type="match status" value="1"/>
</dbReference>
<feature type="chain" id="PRO_5012769548" description="High affinity transport system protein" evidence="2">
    <location>
        <begin position="24"/>
        <end position="394"/>
    </location>
</feature>